<feature type="region of interest" description="Disordered" evidence="2">
    <location>
        <begin position="1"/>
        <end position="26"/>
    </location>
</feature>
<reference evidence="3" key="1">
    <citation type="submission" date="2023-04" db="EMBL/GenBank/DDBJ databases">
        <title>Complete genome sequence of a phthalic acid esters degrading bacterial strain.</title>
        <authorList>
            <person name="Weng L."/>
            <person name="Jia Y."/>
            <person name="Ren L."/>
        </authorList>
    </citation>
    <scope>NUCLEOTIDE SEQUENCE</scope>
    <source>
        <strain evidence="3">RL-LY01</strain>
    </source>
</reference>
<dbReference type="PANTHER" id="PTHR33383:SF1">
    <property type="entry name" value="MEMBRANE PROTEIN INSERTION EFFICIENCY FACTOR-RELATED"/>
    <property type="match status" value="1"/>
</dbReference>
<dbReference type="Proteomes" id="UP001213504">
    <property type="component" value="Chromosome"/>
</dbReference>
<evidence type="ECO:0000256" key="1">
    <source>
        <dbReference type="HAMAP-Rule" id="MF_00386"/>
    </source>
</evidence>
<evidence type="ECO:0000313" key="3">
    <source>
        <dbReference type="EMBL" id="WFP24968.1"/>
    </source>
</evidence>
<organism evidence="3 4">
    <name type="scientific">Gordonia hongkongensis</name>
    <dbReference type="NCBI Taxonomy" id="1701090"/>
    <lineage>
        <taxon>Bacteria</taxon>
        <taxon>Bacillati</taxon>
        <taxon>Actinomycetota</taxon>
        <taxon>Actinomycetes</taxon>
        <taxon>Mycobacteriales</taxon>
        <taxon>Gordoniaceae</taxon>
        <taxon>Gordonia</taxon>
    </lineage>
</organism>
<dbReference type="AlphaFoldDB" id="A0AAX3T7X4"/>
<dbReference type="PANTHER" id="PTHR33383">
    <property type="entry name" value="MEMBRANE PROTEIN INSERTION EFFICIENCY FACTOR-RELATED"/>
    <property type="match status" value="1"/>
</dbReference>
<evidence type="ECO:0000256" key="2">
    <source>
        <dbReference type="SAM" id="MobiDB-lite"/>
    </source>
</evidence>
<accession>A0AAX3T7X4</accession>
<keyword evidence="1" id="KW-0472">Membrane</keyword>
<name>A0AAX3T7X4_9ACTN</name>
<dbReference type="GO" id="GO:0005886">
    <property type="term" value="C:plasma membrane"/>
    <property type="evidence" value="ECO:0007669"/>
    <property type="project" value="UniProtKB-SubCell"/>
</dbReference>
<dbReference type="EMBL" id="CP121270">
    <property type="protein sequence ID" value="WFP24968.1"/>
    <property type="molecule type" value="Genomic_DNA"/>
</dbReference>
<dbReference type="RefSeq" id="WP_159371766.1">
    <property type="nucleotide sequence ID" value="NZ_CBDRND010000043.1"/>
</dbReference>
<proteinExistence type="inferred from homology"/>
<sequence>MSGTTDTTPSPETEADPTTPHAASSGTGARLWRGLRLLPRRTVIFLIELYRTWVSPMRLPSCRFEPTCSGYAVEALDRHGFLYGSVLSVIRLAKCGPWHKPGYDPVPERGFGELCRDLWRSATGTHRPRNHQHASGETRAL</sequence>
<keyword evidence="1" id="KW-1003">Cell membrane</keyword>
<gene>
    <name evidence="3" type="primary">yidD</name>
    <name evidence="3" type="ORF">P9A14_23160</name>
</gene>
<evidence type="ECO:0000313" key="4">
    <source>
        <dbReference type="Proteomes" id="UP001213504"/>
    </source>
</evidence>
<dbReference type="SMART" id="SM01234">
    <property type="entry name" value="Haemolytic"/>
    <property type="match status" value="1"/>
</dbReference>
<dbReference type="NCBIfam" id="TIGR00278">
    <property type="entry name" value="membrane protein insertion efficiency factor YidD"/>
    <property type="match status" value="1"/>
</dbReference>
<protein>
    <recommendedName>
        <fullName evidence="1">Putative membrane protein insertion efficiency factor</fullName>
    </recommendedName>
</protein>
<comment type="subcellular location">
    <subcellularLocation>
        <location evidence="1">Cell membrane</location>
        <topology evidence="1">Peripheral membrane protein</topology>
        <orientation evidence="1">Cytoplasmic side</orientation>
    </subcellularLocation>
</comment>
<comment type="similarity">
    <text evidence="1">Belongs to the UPF0161 family.</text>
</comment>
<dbReference type="Pfam" id="PF01809">
    <property type="entry name" value="YidD"/>
    <property type="match status" value="1"/>
</dbReference>
<feature type="compositionally biased region" description="Polar residues" evidence="2">
    <location>
        <begin position="1"/>
        <end position="11"/>
    </location>
</feature>
<dbReference type="HAMAP" id="MF_00386">
    <property type="entry name" value="UPF0161_YidD"/>
    <property type="match status" value="1"/>
</dbReference>
<comment type="function">
    <text evidence="1">Could be involved in insertion of integral membrane proteins into the membrane.</text>
</comment>
<dbReference type="InterPro" id="IPR002696">
    <property type="entry name" value="Membr_insert_effic_factor_YidD"/>
</dbReference>